<evidence type="ECO:0000256" key="3">
    <source>
        <dbReference type="SAM" id="Phobius"/>
    </source>
</evidence>
<reference evidence="6" key="1">
    <citation type="submission" date="2022-11" db="UniProtKB">
        <authorList>
            <consortium name="WormBaseParasite"/>
        </authorList>
    </citation>
    <scope>IDENTIFICATION</scope>
</reference>
<dbReference type="SUPFAM" id="SSF53474">
    <property type="entry name" value="alpha/beta-Hydrolases"/>
    <property type="match status" value="1"/>
</dbReference>
<dbReference type="Proteomes" id="UP000887540">
    <property type="component" value="Unplaced"/>
</dbReference>
<protein>
    <submittedName>
        <fullName evidence="6">Carboxylesterase type B domain-containing protein</fullName>
    </submittedName>
</protein>
<evidence type="ECO:0000256" key="1">
    <source>
        <dbReference type="ARBA" id="ARBA00005964"/>
    </source>
</evidence>
<keyword evidence="3" id="KW-1133">Transmembrane helix</keyword>
<feature type="region of interest" description="Disordered" evidence="2">
    <location>
        <begin position="321"/>
        <end position="342"/>
    </location>
</feature>
<name>A0A914BUP2_9BILA</name>
<feature type="compositionally biased region" description="Polar residues" evidence="2">
    <location>
        <begin position="322"/>
        <end position="338"/>
    </location>
</feature>
<organism evidence="5 6">
    <name type="scientific">Acrobeloides nanus</name>
    <dbReference type="NCBI Taxonomy" id="290746"/>
    <lineage>
        <taxon>Eukaryota</taxon>
        <taxon>Metazoa</taxon>
        <taxon>Ecdysozoa</taxon>
        <taxon>Nematoda</taxon>
        <taxon>Chromadorea</taxon>
        <taxon>Rhabditida</taxon>
        <taxon>Tylenchina</taxon>
        <taxon>Cephalobomorpha</taxon>
        <taxon>Cephaloboidea</taxon>
        <taxon>Cephalobidae</taxon>
        <taxon>Acrobeloides</taxon>
    </lineage>
</organism>
<dbReference type="Pfam" id="PF00135">
    <property type="entry name" value="COesterase"/>
    <property type="match status" value="1"/>
</dbReference>
<keyword evidence="3" id="KW-0472">Membrane</keyword>
<dbReference type="InterPro" id="IPR002018">
    <property type="entry name" value="CarbesteraseB"/>
</dbReference>
<dbReference type="PANTHER" id="PTHR43903">
    <property type="entry name" value="NEUROLIGIN"/>
    <property type="match status" value="1"/>
</dbReference>
<proteinExistence type="inferred from homology"/>
<comment type="similarity">
    <text evidence="1">Belongs to the type-B carboxylesterase/lipase family.</text>
</comment>
<dbReference type="InterPro" id="IPR029058">
    <property type="entry name" value="AB_hydrolase_fold"/>
</dbReference>
<dbReference type="AlphaFoldDB" id="A0A914BUP2"/>
<dbReference type="Gene3D" id="3.40.50.1820">
    <property type="entry name" value="alpha/beta hydrolase"/>
    <property type="match status" value="1"/>
</dbReference>
<evidence type="ECO:0000313" key="5">
    <source>
        <dbReference type="Proteomes" id="UP000887540"/>
    </source>
</evidence>
<feature type="domain" description="Carboxylesterase type B" evidence="4">
    <location>
        <begin position="7"/>
        <end position="141"/>
    </location>
</feature>
<accession>A0A914BUP2</accession>
<dbReference type="WBParaSite" id="ACRNAN_Path_1030.g3948.t2">
    <property type="protein sequence ID" value="ACRNAN_Path_1030.g3948.t2"/>
    <property type="gene ID" value="ACRNAN_Path_1030.g3948"/>
</dbReference>
<dbReference type="InterPro" id="IPR051093">
    <property type="entry name" value="Neuroligin/BSAL"/>
</dbReference>
<sequence length="437" mass="48495">MHATDEVQKIANTFFFVFGHETRAWVKEQPNSGIRGSFTEDHVPYILGYPLSMQNREDQLFSGFTGEDKGISRVMMHYVSNFVKSGDPSKPLHITTQTTIEERFHSTPWPQFSQASREAYLEITDRPRVKNYYRNAFVGFWNSFVPQLNAGSKDGSVPEEHNFLPDHFNKQTFFGVVRPYGSFHNLGFLPPPTPPPFPPSDLKKKLTTTLAPTQTTKPPETKLADAKSAETSHYSNMLAATVALGCGLLLLNICVYVAIIRLCIDRKRKSKKQLKYQSFASNSHPPNSDPLNYIPTLPLNNQLPPLLPTTASSLNRHEVAYTKQQPRDSISTPGTIRHSSLPHPLMTTSMLTAVNPNPNVDNYFGGVYSSNHRSSLQEQEPLLSKTGTPAILRPGVSPTCPRHGRAAQMMIAASRTNSIGSSFALGTGGPTLEEVQV</sequence>
<evidence type="ECO:0000313" key="6">
    <source>
        <dbReference type="WBParaSite" id="ACRNAN_Path_1030.g3948.t2"/>
    </source>
</evidence>
<evidence type="ECO:0000259" key="4">
    <source>
        <dbReference type="Pfam" id="PF00135"/>
    </source>
</evidence>
<keyword evidence="5" id="KW-1185">Reference proteome</keyword>
<evidence type="ECO:0000256" key="2">
    <source>
        <dbReference type="SAM" id="MobiDB-lite"/>
    </source>
</evidence>
<feature type="transmembrane region" description="Helical" evidence="3">
    <location>
        <begin position="237"/>
        <end position="264"/>
    </location>
</feature>
<keyword evidence="3" id="KW-0812">Transmembrane</keyword>